<evidence type="ECO:0000259" key="1">
    <source>
        <dbReference type="Pfam" id="PF00675"/>
    </source>
</evidence>
<dbReference type="AlphaFoldDB" id="A0A4Q9BGV6"/>
<organism evidence="3 4">
    <name type="scientific">Aquirufa antheringensis</name>
    <dbReference type="NCBI Taxonomy" id="2516559"/>
    <lineage>
        <taxon>Bacteria</taxon>
        <taxon>Pseudomonadati</taxon>
        <taxon>Bacteroidota</taxon>
        <taxon>Cytophagia</taxon>
        <taxon>Cytophagales</taxon>
        <taxon>Flectobacillaceae</taxon>
        <taxon>Aquirufa</taxon>
    </lineage>
</organism>
<dbReference type="Gene3D" id="3.30.830.10">
    <property type="entry name" value="Metalloenzyme, LuxS/M16 peptidase-like"/>
    <property type="match status" value="2"/>
</dbReference>
<dbReference type="PANTHER" id="PTHR11851:SF224">
    <property type="entry name" value="PROCESSING PROTEASE"/>
    <property type="match status" value="1"/>
</dbReference>
<accession>A0A4Q9BGV6</accession>
<feature type="domain" description="Peptidase M16 N-terminal" evidence="1">
    <location>
        <begin position="46"/>
        <end position="170"/>
    </location>
</feature>
<dbReference type="InterPro" id="IPR007863">
    <property type="entry name" value="Peptidase_M16_C"/>
</dbReference>
<feature type="domain" description="Peptidase M16 C-terminal" evidence="2">
    <location>
        <begin position="181"/>
        <end position="355"/>
    </location>
</feature>
<evidence type="ECO:0000313" key="4">
    <source>
        <dbReference type="Proteomes" id="UP000293583"/>
    </source>
</evidence>
<dbReference type="RefSeq" id="WP_130922645.1">
    <property type="nucleotide sequence ID" value="NZ_JAANOM010000002.1"/>
</dbReference>
<dbReference type="InterPro" id="IPR011765">
    <property type="entry name" value="Pept_M16_N"/>
</dbReference>
<dbReference type="Pfam" id="PF05193">
    <property type="entry name" value="Peptidase_M16_C"/>
    <property type="match status" value="1"/>
</dbReference>
<comment type="caution">
    <text evidence="3">The sequence shown here is derived from an EMBL/GenBank/DDBJ whole genome shotgun (WGS) entry which is preliminary data.</text>
</comment>
<evidence type="ECO:0000313" key="3">
    <source>
        <dbReference type="EMBL" id="TBH75532.1"/>
    </source>
</evidence>
<reference evidence="3 4" key="1">
    <citation type="submission" date="2019-02" db="EMBL/GenBank/DDBJ databases">
        <title>Genome of a new Bacteroidetes strain.</title>
        <authorList>
            <person name="Pitt A."/>
        </authorList>
    </citation>
    <scope>NUCLEOTIDE SEQUENCE [LARGE SCALE GENOMIC DNA]</scope>
    <source>
        <strain evidence="3 4">103A-SOEBACH</strain>
    </source>
</reference>
<dbReference type="InterPro" id="IPR011249">
    <property type="entry name" value="Metalloenz_LuxS/M16"/>
</dbReference>
<gene>
    <name evidence="3" type="ORF">EWU20_02815</name>
</gene>
<protein>
    <submittedName>
        <fullName evidence="3">Insulinase family protein</fullName>
    </submittedName>
</protein>
<evidence type="ECO:0000259" key="2">
    <source>
        <dbReference type="Pfam" id="PF05193"/>
    </source>
</evidence>
<dbReference type="InterPro" id="IPR050361">
    <property type="entry name" value="MPP/UQCRC_Complex"/>
</dbReference>
<dbReference type="GO" id="GO:0046872">
    <property type="term" value="F:metal ion binding"/>
    <property type="evidence" value="ECO:0007669"/>
    <property type="project" value="InterPro"/>
</dbReference>
<dbReference type="EMBL" id="SEWY01000001">
    <property type="protein sequence ID" value="TBH75532.1"/>
    <property type="molecule type" value="Genomic_DNA"/>
</dbReference>
<keyword evidence="4" id="KW-1185">Reference proteome</keyword>
<dbReference type="Pfam" id="PF00675">
    <property type="entry name" value="Peptidase_M16"/>
    <property type="match status" value="1"/>
</dbReference>
<proteinExistence type="predicted"/>
<dbReference type="Proteomes" id="UP000293583">
    <property type="component" value="Unassembled WGS sequence"/>
</dbReference>
<dbReference type="PANTHER" id="PTHR11851">
    <property type="entry name" value="METALLOPROTEASE"/>
    <property type="match status" value="1"/>
</dbReference>
<dbReference type="SUPFAM" id="SSF63411">
    <property type="entry name" value="LuxS/MPP-like metallohydrolase"/>
    <property type="match status" value="2"/>
</dbReference>
<sequence length="421" mass="47242">MLDRRVAPTAFPVEKVLFPTPAQYTLANGIEVWVVSAGEQEVFKFELSAKAGAIHSPVAGLAGMTASLMKRGTAVRSAQEIHQAFDFFGAFWDIQASLDHGTFTVYGLTKHFHSLIPLVREILQEATFPAEEVEKEIEIERQKTKLNWEKTSYAASQKFRAQVFPNDPYGRFTVAEDFDKLDRAALVQQYSTTWASQKPVIFLSGKISEEQIAYLDQTLGQIKYTSSELSIPSISFPSNPVKIREEKEGSVQCSIRFGLPAISRTHPDYFKFSLMNTVLGGYFGSRLQKNIREDKGFTYGISSSLAPYPRGGYWVVGTDVNGENVDATLAEIKKEITILQTELIPQDELEIVQNYLMGSFTGELTQAFDIAEKVRVIQLNGLAPDFYDQFQDQILEIQAQDIRDMAAKYLNLDLMHEVIVG</sequence>
<dbReference type="OrthoDB" id="9811314at2"/>
<name>A0A4Q9BGV6_9BACT</name>